<dbReference type="InterPro" id="IPR036937">
    <property type="entry name" value="Adhesion_dom_fimbrial_sf"/>
</dbReference>
<dbReference type="AlphaFoldDB" id="A0A564IPN2"/>
<organism evidence="7 8">
    <name type="scientific">Klebsiella spallanzanii</name>
    <dbReference type="NCBI Taxonomy" id="2587528"/>
    <lineage>
        <taxon>Bacteria</taxon>
        <taxon>Pseudomonadati</taxon>
        <taxon>Pseudomonadota</taxon>
        <taxon>Gammaproteobacteria</taxon>
        <taxon>Enterobacterales</taxon>
        <taxon>Enterobacteriaceae</taxon>
        <taxon>Klebsiella/Raoultella group</taxon>
        <taxon>Klebsiella</taxon>
    </lineage>
</organism>
<evidence type="ECO:0000256" key="3">
    <source>
        <dbReference type="ARBA" id="ARBA00022729"/>
    </source>
</evidence>
<evidence type="ECO:0000256" key="1">
    <source>
        <dbReference type="ARBA" id="ARBA00004561"/>
    </source>
</evidence>
<dbReference type="Proteomes" id="UP000318370">
    <property type="component" value="Unassembled WGS sequence"/>
</dbReference>
<keyword evidence="4" id="KW-0281">Fimbrium</keyword>
<dbReference type="SUPFAM" id="SSF49401">
    <property type="entry name" value="Bacterial adhesins"/>
    <property type="match status" value="1"/>
</dbReference>
<dbReference type="NCBIfam" id="NF011736">
    <property type="entry name" value="PRK15189.1"/>
    <property type="match status" value="1"/>
</dbReference>
<dbReference type="Pfam" id="PF00419">
    <property type="entry name" value="Fimbrial"/>
    <property type="match status" value="1"/>
</dbReference>
<dbReference type="InterPro" id="IPR008966">
    <property type="entry name" value="Adhesion_dom_sf"/>
</dbReference>
<dbReference type="EMBL" id="CABGHF010000005">
    <property type="protein sequence ID" value="VUS47412.1"/>
    <property type="molecule type" value="Genomic_DNA"/>
</dbReference>
<dbReference type="PANTHER" id="PTHR33420:SF31">
    <property type="entry name" value="TYPE 1 FIMBRIN D-MANNOSE SPECIFIC ADHESIN"/>
    <property type="match status" value="1"/>
</dbReference>
<dbReference type="GO" id="GO:0043709">
    <property type="term" value="P:cell adhesion involved in single-species biofilm formation"/>
    <property type="evidence" value="ECO:0007669"/>
    <property type="project" value="TreeGrafter"/>
</dbReference>
<gene>
    <name evidence="7" type="primary">sfmH</name>
    <name evidence="7" type="ORF">SB6408_04003</name>
</gene>
<sequence>MKIRLLFILLVGLLLSRTGFADVCKNNNGSPSSIDYDLSKMLTAEQNQAGNTVQLAESQEVSVQAICPLNSAPTGHTYRSYVTSWPIAETSGEWKYIKLDSDYLEGAMRIEDSAAGEFYPPANYVYMGYDDSVNNNVPFPIHDSNLTFQLKIVKPFVGTVNIAPKTMFSVYVTTSANDPLSDVVYNIIYSGTVTVPQSCEINAGQTILVDFGSLYSGGFTRAGEKPTGVRSKKFNVPVKCSGVDSQVNLSLRLVATADTHVNQAIASDNPDVGVMVETNDGAVLTPNDASSVEPFVTNDAGKANIVLQAYPVSTTGETPAEGVFTALANLRVDFD</sequence>
<evidence type="ECO:0000256" key="2">
    <source>
        <dbReference type="ARBA" id="ARBA00006671"/>
    </source>
</evidence>
<dbReference type="Gene3D" id="2.60.40.1090">
    <property type="entry name" value="Fimbrial-type adhesion domain"/>
    <property type="match status" value="1"/>
</dbReference>
<dbReference type="GO" id="GO:0009289">
    <property type="term" value="C:pilus"/>
    <property type="evidence" value="ECO:0007669"/>
    <property type="project" value="UniProtKB-SubCell"/>
</dbReference>
<accession>A0A564IPN2</accession>
<proteinExistence type="inferred from homology"/>
<comment type="subcellular location">
    <subcellularLocation>
        <location evidence="1">Fimbrium</location>
    </subcellularLocation>
</comment>
<protein>
    <submittedName>
        <fullName evidence="7">Putative fimbrial-like protein SfmH</fullName>
    </submittedName>
</protein>
<dbReference type="InterPro" id="IPR000259">
    <property type="entry name" value="Adhesion_dom_fimbrial"/>
</dbReference>
<reference evidence="7 8" key="1">
    <citation type="submission" date="2019-07" db="EMBL/GenBank/DDBJ databases">
        <authorList>
            <person name="Brisse S."/>
            <person name="Rodrigues C."/>
            <person name="Thorpe H."/>
        </authorList>
    </citation>
    <scope>NUCLEOTIDE SEQUENCE [LARGE SCALE GENOMIC DNA]</scope>
    <source>
        <strain evidence="7">SB6408</strain>
    </source>
</reference>
<evidence type="ECO:0000259" key="6">
    <source>
        <dbReference type="Pfam" id="PF00419"/>
    </source>
</evidence>
<evidence type="ECO:0000256" key="4">
    <source>
        <dbReference type="ARBA" id="ARBA00023263"/>
    </source>
</evidence>
<feature type="signal peptide" evidence="5">
    <location>
        <begin position="1"/>
        <end position="21"/>
    </location>
</feature>
<name>A0A564IPN2_9ENTR</name>
<dbReference type="PANTHER" id="PTHR33420">
    <property type="entry name" value="FIMBRIAL SUBUNIT ELFA-RELATED"/>
    <property type="match status" value="1"/>
</dbReference>
<dbReference type="RefSeq" id="WP_142462223.1">
    <property type="nucleotide sequence ID" value="NZ_CABGHF010000005.1"/>
</dbReference>
<dbReference type="InterPro" id="IPR050263">
    <property type="entry name" value="Bact_Fimbrial_Adh_Pro"/>
</dbReference>
<keyword evidence="3 5" id="KW-0732">Signal</keyword>
<feature type="chain" id="PRO_5021913032" evidence="5">
    <location>
        <begin position="22"/>
        <end position="335"/>
    </location>
</feature>
<feature type="domain" description="Fimbrial-type adhesion" evidence="6">
    <location>
        <begin position="189"/>
        <end position="335"/>
    </location>
</feature>
<evidence type="ECO:0000313" key="8">
    <source>
        <dbReference type="Proteomes" id="UP000318370"/>
    </source>
</evidence>
<comment type="similarity">
    <text evidence="2">Belongs to the fimbrial protein family.</text>
</comment>
<evidence type="ECO:0000313" key="7">
    <source>
        <dbReference type="EMBL" id="VUS47412.1"/>
    </source>
</evidence>
<evidence type="ECO:0000256" key="5">
    <source>
        <dbReference type="SAM" id="SignalP"/>
    </source>
</evidence>